<dbReference type="RefSeq" id="WP_420069363.1">
    <property type="nucleotide sequence ID" value="NZ_JBCHKQ010000002.1"/>
</dbReference>
<keyword evidence="1" id="KW-0812">Transmembrane</keyword>
<feature type="transmembrane region" description="Helical" evidence="1">
    <location>
        <begin position="6"/>
        <end position="26"/>
    </location>
</feature>
<gene>
    <name evidence="2" type="ORF">WKV44_05110</name>
</gene>
<evidence type="ECO:0000313" key="3">
    <source>
        <dbReference type="Proteomes" id="UP001466331"/>
    </source>
</evidence>
<keyword evidence="1" id="KW-1133">Transmembrane helix</keyword>
<evidence type="ECO:0000256" key="1">
    <source>
        <dbReference type="SAM" id="Phobius"/>
    </source>
</evidence>
<sequence length="164" mass="19044">MLDKISIGLDIATSLSIIGAAISFLLSHGKSRKQKLAMYAVSNLKDFLRFVEERIEEFYDIGKELRENPTQNMLDNNILKTIFLLEKTERVLRSQIEIYFPLFSPDKDMANAFKPFYERLKDLLKDARAGRAKFISVIENTEKFFYELEISVAKQLKNILQKAQ</sequence>
<proteinExistence type="predicted"/>
<dbReference type="Proteomes" id="UP001466331">
    <property type="component" value="Unassembled WGS sequence"/>
</dbReference>
<comment type="caution">
    <text evidence="2">The sequence shown here is derived from an EMBL/GenBank/DDBJ whole genome shotgun (WGS) entry which is preliminary data.</text>
</comment>
<organism evidence="2 3">
    <name type="scientific">Rarispira pelagica</name>
    <dbReference type="NCBI Taxonomy" id="3141764"/>
    <lineage>
        <taxon>Bacteria</taxon>
        <taxon>Pseudomonadati</taxon>
        <taxon>Spirochaetota</taxon>
        <taxon>Spirochaetia</taxon>
        <taxon>Winmispirales</taxon>
        <taxon>Winmispiraceae</taxon>
        <taxon>Rarispira</taxon>
    </lineage>
</organism>
<protein>
    <submittedName>
        <fullName evidence="2">Uncharacterized protein</fullName>
    </submittedName>
</protein>
<accession>A0ABU9UB73</accession>
<name>A0ABU9UB73_9SPIR</name>
<reference evidence="2 3" key="1">
    <citation type="submission" date="2024-03" db="EMBL/GenBank/DDBJ databases">
        <title>Ignisphaera cupida sp. nov., a hyperthermophilic hydrolytic archaeon from a hot spring of Kamchatka, and proposal of Ignisphaeraceae fam. nov.</title>
        <authorList>
            <person name="Podosokorskaya O.A."/>
            <person name="Elcheninov A.G."/>
            <person name="Maltseva A.I."/>
            <person name="Zayulina K.S."/>
            <person name="Novikov A."/>
            <person name="Merkel A.Y."/>
        </authorList>
    </citation>
    <scope>NUCLEOTIDE SEQUENCE [LARGE SCALE GENOMIC DNA]</scope>
    <source>
        <strain evidence="2 3">38H-sp</strain>
    </source>
</reference>
<evidence type="ECO:0000313" key="2">
    <source>
        <dbReference type="EMBL" id="MEM5947917.1"/>
    </source>
</evidence>
<keyword evidence="3" id="KW-1185">Reference proteome</keyword>
<keyword evidence="1" id="KW-0472">Membrane</keyword>
<dbReference type="EMBL" id="JBCHKQ010000002">
    <property type="protein sequence ID" value="MEM5947917.1"/>
    <property type="molecule type" value="Genomic_DNA"/>
</dbReference>